<name>A0A0S1XCS8_THEBA</name>
<proteinExistence type="predicted"/>
<evidence type="ECO:0000313" key="2">
    <source>
        <dbReference type="Proteomes" id="UP000066042"/>
    </source>
</evidence>
<dbReference type="PATRIC" id="fig|55802.8.peg.1639"/>
<gene>
    <name evidence="1" type="ORF">TBCH5v1_1659</name>
</gene>
<dbReference type="GeneID" id="10041720"/>
<sequence>MTQSTITTEVAEMVAPTPPPIKGDWKEYRKVFDPKLINKAIDVVKTALSLFTAGVPLIRRGPAGETHVDVPVMYMGVAIDRIHYDPYLKAPSPKGRPVRAWNVEIDPQEVRQTIEVVLKEAYVIEAAEFREPEDAWAIPVAWNRLIIMHVKVSYDGRELIPDYGLTEEVRRYVI</sequence>
<reference evidence="1 2" key="1">
    <citation type="journal article" date="2016" name="Genome Announc.">
        <title>Complete genome sequence of the hyperthermophilic and piezophilic archaeon Thermococcus barophilus Ch5, capable of growth at the expense of hydrogenogenesis from carbon monoxide and formate.</title>
        <authorList>
            <person name="Oger P."/>
            <person name="Sokolova T.G."/>
            <person name="Kozhevnikova D.A."/>
            <person name="Taranov E.A."/>
            <person name="Vannier P."/>
            <person name="Lee H.S."/>
            <person name="Kwon K.K."/>
            <person name="Kang S.G."/>
            <person name="Lee J.H."/>
            <person name="Bonch-Osmolovskaya E.A."/>
            <person name="Lebedinsky A.V."/>
        </authorList>
    </citation>
    <scope>NUCLEOTIDE SEQUENCE [LARGE SCALE GENOMIC DNA]</scope>
    <source>
        <strain evidence="2">Ch5</strain>
    </source>
</reference>
<evidence type="ECO:0000313" key="1">
    <source>
        <dbReference type="EMBL" id="ALM75572.1"/>
    </source>
</evidence>
<dbReference type="GeneID" id="26136899"/>
<organism evidence="1 2">
    <name type="scientific">Thermococcus barophilus</name>
    <dbReference type="NCBI Taxonomy" id="55802"/>
    <lineage>
        <taxon>Archaea</taxon>
        <taxon>Methanobacteriati</taxon>
        <taxon>Methanobacteriota</taxon>
        <taxon>Thermococci</taxon>
        <taxon>Thermococcales</taxon>
        <taxon>Thermococcaceae</taxon>
        <taxon>Thermococcus</taxon>
    </lineage>
</organism>
<dbReference type="EMBL" id="CP013050">
    <property type="protein sequence ID" value="ALM75572.1"/>
    <property type="molecule type" value="Genomic_DNA"/>
</dbReference>
<dbReference type="Proteomes" id="UP000066042">
    <property type="component" value="Chromosome"/>
</dbReference>
<protein>
    <submittedName>
        <fullName evidence="1">Transporter, ATP binding subunit</fullName>
    </submittedName>
</protein>
<dbReference type="STRING" id="55802.TBCH5v1_1659"/>
<accession>A0A0S1XCS8</accession>
<dbReference type="RefSeq" id="WP_013467677.1">
    <property type="nucleotide sequence ID" value="NZ_CP013050.1"/>
</dbReference>
<dbReference type="AlphaFoldDB" id="A0A0S1XCS8"/>